<keyword evidence="5" id="KW-0653">Protein transport</keyword>
<dbReference type="GO" id="GO:0065002">
    <property type="term" value="P:intracellular protein transmembrane transport"/>
    <property type="evidence" value="ECO:0007669"/>
    <property type="project" value="TreeGrafter"/>
</dbReference>
<dbReference type="InterPro" id="IPR002033">
    <property type="entry name" value="TatC"/>
</dbReference>
<name>A0A7X0RY28_9BACL</name>
<gene>
    <name evidence="5 6" type="primary">tatC</name>
    <name evidence="6" type="ORF">H7C19_34040</name>
</gene>
<dbReference type="GO" id="GO:0043953">
    <property type="term" value="P:protein transport by the Tat complex"/>
    <property type="evidence" value="ECO:0007669"/>
    <property type="project" value="UniProtKB-UniRule"/>
</dbReference>
<protein>
    <recommendedName>
        <fullName evidence="5">Sec-independent protein translocase protein TatC</fullName>
    </recommendedName>
</protein>
<dbReference type="PRINTS" id="PR01840">
    <property type="entry name" value="TATCFAMILY"/>
</dbReference>
<keyword evidence="5" id="KW-0813">Transport</keyword>
<evidence type="ECO:0000256" key="2">
    <source>
        <dbReference type="ARBA" id="ARBA00022692"/>
    </source>
</evidence>
<dbReference type="AlphaFoldDB" id="A0A7X0RY28"/>
<feature type="transmembrane region" description="Helical" evidence="5">
    <location>
        <begin position="98"/>
        <end position="126"/>
    </location>
</feature>
<comment type="caution">
    <text evidence="5">Lacks conserved residue(s) required for the propagation of feature annotation.</text>
</comment>
<feature type="transmembrane region" description="Helical" evidence="5">
    <location>
        <begin position="191"/>
        <end position="218"/>
    </location>
</feature>
<organism evidence="6 7">
    <name type="scientific">Cohnella nanjingensis</name>
    <dbReference type="NCBI Taxonomy" id="1387779"/>
    <lineage>
        <taxon>Bacteria</taxon>
        <taxon>Bacillati</taxon>
        <taxon>Bacillota</taxon>
        <taxon>Bacilli</taxon>
        <taxon>Bacillales</taxon>
        <taxon>Paenibacillaceae</taxon>
        <taxon>Cohnella</taxon>
    </lineage>
</organism>
<dbReference type="Proteomes" id="UP000547209">
    <property type="component" value="Unassembled WGS sequence"/>
</dbReference>
<comment type="subunit">
    <text evidence="5">Forms a complex with TatA.</text>
</comment>
<keyword evidence="3 5" id="KW-1133">Transmembrane helix</keyword>
<evidence type="ECO:0000256" key="3">
    <source>
        <dbReference type="ARBA" id="ARBA00022989"/>
    </source>
</evidence>
<sequence>MTLVGHLTDLRRRILFTLAALIVGVAAGLACAQSLIAWMKSVPPADQLAWNIFSPGDAVRLYLNVGFISGVVISLPFSMYQLWLFLKPGLAEEERRVSFMFIPAALLLFVAGLAFGYFVVFRMALLFTSAVAHRLELTETYGIMQYFSFLFNITIPIALMFELPVVVLFLTKLRILKPRMLRRFRRYAYMALVIVAGVITPPDAVSMLLVYAPMIVLYEGSVLLSSRMEAKSLPSE</sequence>
<dbReference type="GO" id="GO:0009977">
    <property type="term" value="F:proton motive force dependent protein transmembrane transporter activity"/>
    <property type="evidence" value="ECO:0007669"/>
    <property type="project" value="TreeGrafter"/>
</dbReference>
<feature type="transmembrane region" description="Helical" evidence="5">
    <location>
        <begin position="146"/>
        <end position="170"/>
    </location>
</feature>
<evidence type="ECO:0000256" key="5">
    <source>
        <dbReference type="HAMAP-Rule" id="MF_00902"/>
    </source>
</evidence>
<comment type="function">
    <text evidence="5">Part of the twin-arginine translocation (Tat) system that transports large folded proteins containing a characteristic twin-arginine motif in their signal peptide across membranes.</text>
</comment>
<evidence type="ECO:0000256" key="1">
    <source>
        <dbReference type="ARBA" id="ARBA00004141"/>
    </source>
</evidence>
<feature type="transmembrane region" description="Helical" evidence="5">
    <location>
        <begin position="61"/>
        <end position="86"/>
    </location>
</feature>
<dbReference type="Pfam" id="PF00902">
    <property type="entry name" value="TatC"/>
    <property type="match status" value="1"/>
</dbReference>
<keyword evidence="5" id="KW-1003">Cell membrane</keyword>
<keyword evidence="7" id="KW-1185">Reference proteome</keyword>
<evidence type="ECO:0000313" key="6">
    <source>
        <dbReference type="EMBL" id="MBB6675695.1"/>
    </source>
</evidence>
<dbReference type="PROSITE" id="PS01218">
    <property type="entry name" value="TATC"/>
    <property type="match status" value="1"/>
</dbReference>
<dbReference type="EMBL" id="JACJVP010000099">
    <property type="protein sequence ID" value="MBB6675695.1"/>
    <property type="molecule type" value="Genomic_DNA"/>
</dbReference>
<proteinExistence type="inferred from homology"/>
<comment type="subcellular location">
    <subcellularLocation>
        <location evidence="5">Cell membrane</location>
        <topology evidence="5">Multi-pass membrane protein</topology>
    </subcellularLocation>
    <subcellularLocation>
        <location evidence="1">Membrane</location>
        <topology evidence="1">Multi-pass membrane protein</topology>
    </subcellularLocation>
</comment>
<dbReference type="PANTHER" id="PTHR30371">
    <property type="entry name" value="SEC-INDEPENDENT PROTEIN TRANSLOCASE PROTEIN TATC"/>
    <property type="match status" value="1"/>
</dbReference>
<comment type="caution">
    <text evidence="6">The sequence shown here is derived from an EMBL/GenBank/DDBJ whole genome shotgun (WGS) entry which is preliminary data.</text>
</comment>
<dbReference type="GO" id="GO:0033281">
    <property type="term" value="C:TAT protein transport complex"/>
    <property type="evidence" value="ECO:0007669"/>
    <property type="project" value="UniProtKB-UniRule"/>
</dbReference>
<keyword evidence="5" id="KW-0811">Translocation</keyword>
<dbReference type="HAMAP" id="MF_00902">
    <property type="entry name" value="TatC"/>
    <property type="match status" value="1"/>
</dbReference>
<dbReference type="PANTHER" id="PTHR30371:SF4">
    <property type="entry name" value="SEC-INDEPENDENT PROTEIN TRANSLOCASE PROTEIN TATCD"/>
    <property type="match status" value="1"/>
</dbReference>
<dbReference type="NCBIfam" id="TIGR00945">
    <property type="entry name" value="tatC"/>
    <property type="match status" value="1"/>
</dbReference>
<keyword evidence="4 5" id="KW-0472">Membrane</keyword>
<reference evidence="6 7" key="1">
    <citation type="submission" date="2020-08" db="EMBL/GenBank/DDBJ databases">
        <title>Cohnella phylogeny.</title>
        <authorList>
            <person name="Dunlap C."/>
        </authorList>
    </citation>
    <scope>NUCLEOTIDE SEQUENCE [LARGE SCALE GENOMIC DNA]</scope>
    <source>
        <strain evidence="6 7">DSM 28246</strain>
    </source>
</reference>
<accession>A0A7X0RY28</accession>
<evidence type="ECO:0000256" key="4">
    <source>
        <dbReference type="ARBA" id="ARBA00023136"/>
    </source>
</evidence>
<evidence type="ECO:0000313" key="7">
    <source>
        <dbReference type="Proteomes" id="UP000547209"/>
    </source>
</evidence>
<keyword evidence="2 5" id="KW-0812">Transmembrane</keyword>
<comment type="similarity">
    <text evidence="5">Belongs to the TatC family.</text>
</comment>
<dbReference type="InterPro" id="IPR019820">
    <property type="entry name" value="Sec-indep_translocase_CS"/>
</dbReference>